<organism evidence="2 3">
    <name type="scientific">Flavobacterium xinjiangense</name>
    <dbReference type="NCBI Taxonomy" id="178356"/>
    <lineage>
        <taxon>Bacteria</taxon>
        <taxon>Pseudomonadati</taxon>
        <taxon>Bacteroidota</taxon>
        <taxon>Flavobacteriia</taxon>
        <taxon>Flavobacteriales</taxon>
        <taxon>Flavobacteriaceae</taxon>
        <taxon>Flavobacterium</taxon>
    </lineage>
</organism>
<dbReference type="EMBL" id="FRCL01000013">
    <property type="protein sequence ID" value="SHN10367.1"/>
    <property type="molecule type" value="Genomic_DNA"/>
</dbReference>
<evidence type="ECO:0000313" key="2">
    <source>
        <dbReference type="EMBL" id="SHN10367.1"/>
    </source>
</evidence>
<dbReference type="RefSeq" id="WP_073210500.1">
    <property type="nucleotide sequence ID" value="NZ_FRCL01000013.1"/>
</dbReference>
<dbReference type="SUPFAM" id="SSF53756">
    <property type="entry name" value="UDP-Glycosyltransferase/glycogen phosphorylase"/>
    <property type="match status" value="1"/>
</dbReference>
<dbReference type="AlphaFoldDB" id="A0A1M7P1H0"/>
<feature type="domain" description="Glycosyl transferase family 1" evidence="1">
    <location>
        <begin position="186"/>
        <end position="341"/>
    </location>
</feature>
<dbReference type="STRING" id="178356.SAMN05216269_11337"/>
<dbReference type="Proteomes" id="UP000184092">
    <property type="component" value="Unassembled WGS sequence"/>
</dbReference>
<keyword evidence="3" id="KW-1185">Reference proteome</keyword>
<protein>
    <submittedName>
        <fullName evidence="2">Glycosyltransferase involved in cell wall bisynthesis</fullName>
    </submittedName>
</protein>
<dbReference type="OrthoDB" id="798298at2"/>
<keyword evidence="2" id="KW-0808">Transferase</keyword>
<reference evidence="3" key="1">
    <citation type="submission" date="2016-11" db="EMBL/GenBank/DDBJ databases">
        <authorList>
            <person name="Varghese N."/>
            <person name="Submissions S."/>
        </authorList>
    </citation>
    <scope>NUCLEOTIDE SEQUENCE [LARGE SCALE GENOMIC DNA]</scope>
    <source>
        <strain evidence="3">CGMCC 1.2749</strain>
    </source>
</reference>
<dbReference type="PANTHER" id="PTHR12526">
    <property type="entry name" value="GLYCOSYLTRANSFERASE"/>
    <property type="match status" value="1"/>
</dbReference>
<dbReference type="InterPro" id="IPR001296">
    <property type="entry name" value="Glyco_trans_1"/>
</dbReference>
<sequence length="360" mass="41658">MIENKNKVAIISTSLGSGGAERFASLLSFMLEKLNIEVHNIIINDVVDYEYGGKLMSLGIESSGSFSFLKKIEKGFLLNSYLKENKINFIIDNRPRNNLTREIITNWIYGDRRKWFVVHSFNSNTYFPKPDFFSKFLYQKADKVICVSLGIEEKVKRKFDLKNTVTIHNPYDFSKIQIEKEVSVLEQYIMYFGRFYEKAKNFSLMLEAFYLSKIYLQGYKLLLMGEGPDLEIIQKNIKRLQLEEFVIIYPFNRNPFQFVQQAKFTILTSRYEGFPLSIVESLAIGTPVISVDCDSGPNELIKNGFNGLLVENNNPHLFATAMKQLVDDTNLYDFCKKNAAKSVEHLSLETISKQWESILF</sequence>
<dbReference type="GO" id="GO:0016757">
    <property type="term" value="F:glycosyltransferase activity"/>
    <property type="evidence" value="ECO:0007669"/>
    <property type="project" value="InterPro"/>
</dbReference>
<dbReference type="Gene3D" id="3.40.50.2000">
    <property type="entry name" value="Glycogen Phosphorylase B"/>
    <property type="match status" value="2"/>
</dbReference>
<dbReference type="Pfam" id="PF00534">
    <property type="entry name" value="Glycos_transf_1"/>
    <property type="match status" value="1"/>
</dbReference>
<proteinExistence type="predicted"/>
<evidence type="ECO:0000259" key="1">
    <source>
        <dbReference type="Pfam" id="PF00534"/>
    </source>
</evidence>
<name>A0A1M7P1H0_9FLAO</name>
<accession>A0A1M7P1H0</accession>
<gene>
    <name evidence="2" type="ORF">SAMN05216269_11337</name>
</gene>
<evidence type="ECO:0000313" key="3">
    <source>
        <dbReference type="Proteomes" id="UP000184092"/>
    </source>
</evidence>